<protein>
    <submittedName>
        <fullName evidence="2">DUF6167 family protein</fullName>
    </submittedName>
</protein>
<dbReference type="InterPro" id="IPR046165">
    <property type="entry name" value="DUF6167"/>
</dbReference>
<sequence length="102" mass="11048">MKGRVLWFVAGTTAGVYGTFRARRLAYRFTPTGLADQVAAWQVGARVFADEFRSGMADREAEIAAQLGLPTDTGPGPRTLDAAPRAPHALMRTPLPLSPYDE</sequence>
<comment type="caution">
    <text evidence="2">The sequence shown here is derived from an EMBL/GenBank/DDBJ whole genome shotgun (WGS) entry which is preliminary data.</text>
</comment>
<evidence type="ECO:0000313" key="3">
    <source>
        <dbReference type="Proteomes" id="UP001596097"/>
    </source>
</evidence>
<proteinExistence type="predicted"/>
<evidence type="ECO:0000313" key="2">
    <source>
        <dbReference type="EMBL" id="MFC6149958.1"/>
    </source>
</evidence>
<organism evidence="2 3">
    <name type="scientific">Mumia xiangluensis</name>
    <dbReference type="NCBI Taxonomy" id="1678900"/>
    <lineage>
        <taxon>Bacteria</taxon>
        <taxon>Bacillati</taxon>
        <taxon>Actinomycetota</taxon>
        <taxon>Actinomycetes</taxon>
        <taxon>Propionibacteriales</taxon>
        <taxon>Nocardioidaceae</taxon>
        <taxon>Mumia</taxon>
    </lineage>
</organism>
<reference evidence="3" key="1">
    <citation type="journal article" date="2019" name="Int. J. Syst. Evol. Microbiol.">
        <title>The Global Catalogue of Microorganisms (GCM) 10K type strain sequencing project: providing services to taxonomists for standard genome sequencing and annotation.</title>
        <authorList>
            <consortium name="The Broad Institute Genomics Platform"/>
            <consortium name="The Broad Institute Genome Sequencing Center for Infectious Disease"/>
            <person name="Wu L."/>
            <person name="Ma J."/>
        </authorList>
    </citation>
    <scope>NUCLEOTIDE SEQUENCE [LARGE SCALE GENOMIC DNA]</scope>
    <source>
        <strain evidence="3">CGMCC 4.7198</strain>
    </source>
</reference>
<accession>A0ABW1QNK6</accession>
<dbReference type="Pfam" id="PF19664">
    <property type="entry name" value="DUF6167"/>
    <property type="match status" value="1"/>
</dbReference>
<keyword evidence="3" id="KW-1185">Reference proteome</keyword>
<gene>
    <name evidence="2" type="ORF">ACFPYK_11175</name>
</gene>
<dbReference type="RefSeq" id="WP_194842890.1">
    <property type="nucleotide sequence ID" value="NZ_JBHSQL010000007.1"/>
</dbReference>
<dbReference type="Proteomes" id="UP001596097">
    <property type="component" value="Unassembled WGS sequence"/>
</dbReference>
<feature type="region of interest" description="Disordered" evidence="1">
    <location>
        <begin position="67"/>
        <end position="102"/>
    </location>
</feature>
<name>A0ABW1QNK6_9ACTN</name>
<evidence type="ECO:0000256" key="1">
    <source>
        <dbReference type="SAM" id="MobiDB-lite"/>
    </source>
</evidence>
<dbReference type="EMBL" id="JBHSQL010000007">
    <property type="protein sequence ID" value="MFC6149958.1"/>
    <property type="molecule type" value="Genomic_DNA"/>
</dbReference>